<reference evidence="6 8" key="2">
    <citation type="submission" date="2018-06" db="EMBL/GenBank/DDBJ databases">
        <authorList>
            <consortium name="Pathogen Informatics"/>
            <person name="Doyle S."/>
        </authorList>
    </citation>
    <scope>NUCLEOTIDE SEQUENCE [LARGE SCALE GENOMIC DNA]</scope>
    <source>
        <strain evidence="6 8">NCTC12376</strain>
    </source>
</reference>
<feature type="binding site" evidence="3">
    <location>
        <position position="21"/>
    </location>
    <ligand>
        <name>a divalent metal cation</name>
        <dbReference type="ChEBI" id="CHEBI:60240"/>
    </ligand>
</feature>
<dbReference type="PANTHER" id="PTHR10907:SF47">
    <property type="entry name" value="REGUCALCIN"/>
    <property type="match status" value="1"/>
</dbReference>
<keyword evidence="3" id="KW-0862">Zinc</keyword>
<evidence type="ECO:0000313" key="5">
    <source>
        <dbReference type="EMBL" id="KTD44633.1"/>
    </source>
</evidence>
<dbReference type="EMBL" id="UGOW01000001">
    <property type="protein sequence ID" value="STY16849.1"/>
    <property type="molecule type" value="Genomic_DNA"/>
</dbReference>
<dbReference type="STRING" id="45072.Lqua_2800"/>
<feature type="binding site" evidence="3">
    <location>
        <position position="151"/>
    </location>
    <ligand>
        <name>a divalent metal cation</name>
        <dbReference type="ChEBI" id="CHEBI:60240"/>
    </ligand>
</feature>
<comment type="similarity">
    <text evidence="1">Belongs to the SMP-30/CGR1 family.</text>
</comment>
<feature type="binding site" evidence="3">
    <location>
        <position position="123"/>
    </location>
    <ligand>
        <name>substrate</name>
    </ligand>
</feature>
<evidence type="ECO:0000259" key="4">
    <source>
        <dbReference type="Pfam" id="PF08450"/>
    </source>
</evidence>
<evidence type="ECO:0000313" key="7">
    <source>
        <dbReference type="Proteomes" id="UP000054639"/>
    </source>
</evidence>
<feature type="active site" description="Proton donor/acceptor" evidence="2">
    <location>
        <position position="201"/>
    </location>
</feature>
<dbReference type="EC" id="3.1.1.15" evidence="5"/>
<protein>
    <submittedName>
        <fullName evidence="6">Gluconolactonase</fullName>
    </submittedName>
    <submittedName>
        <fullName evidence="5">L-arabinolactonase</fullName>
        <ecNumber evidence="5">3.1.1.15</ecNumber>
    </submittedName>
</protein>
<dbReference type="GO" id="GO:0019853">
    <property type="term" value="P:L-ascorbic acid biosynthetic process"/>
    <property type="evidence" value="ECO:0007669"/>
    <property type="project" value="TreeGrafter"/>
</dbReference>
<keyword evidence="5" id="KW-0378">Hydrolase</keyword>
<evidence type="ECO:0000313" key="6">
    <source>
        <dbReference type="EMBL" id="STY16849.1"/>
    </source>
</evidence>
<dbReference type="EMBL" id="LNYR01000041">
    <property type="protein sequence ID" value="KTD44633.1"/>
    <property type="molecule type" value="Genomic_DNA"/>
</dbReference>
<proteinExistence type="inferred from homology"/>
<dbReference type="Proteomes" id="UP000054639">
    <property type="component" value="Unassembled WGS sequence"/>
</dbReference>
<feature type="domain" description="SMP-30/Gluconolactonase/LRE-like region" evidence="4">
    <location>
        <begin position="19"/>
        <end position="260"/>
    </location>
</feature>
<evidence type="ECO:0000256" key="2">
    <source>
        <dbReference type="PIRSR" id="PIRSR605511-1"/>
    </source>
</evidence>
<dbReference type="PRINTS" id="PR01790">
    <property type="entry name" value="SMP30FAMILY"/>
</dbReference>
<dbReference type="Gene3D" id="2.120.10.30">
    <property type="entry name" value="TolB, C-terminal domain"/>
    <property type="match status" value="1"/>
</dbReference>
<keyword evidence="7" id="KW-1185">Reference proteome</keyword>
<dbReference type="AlphaFoldDB" id="A0A378KRQ8"/>
<feature type="binding site" evidence="3">
    <location>
        <position position="201"/>
    </location>
    <ligand>
        <name>a divalent metal cation</name>
        <dbReference type="ChEBI" id="CHEBI:60240"/>
    </ligand>
</feature>
<dbReference type="GO" id="GO:0005509">
    <property type="term" value="F:calcium ion binding"/>
    <property type="evidence" value="ECO:0007669"/>
    <property type="project" value="TreeGrafter"/>
</dbReference>
<gene>
    <name evidence="5" type="primary">araB</name>
    <name evidence="5" type="ORF">Lqua_2800</name>
    <name evidence="6" type="ORF">NCTC12376_00642</name>
</gene>
<dbReference type="GO" id="GO:0050021">
    <property type="term" value="F:L-arabinonolactonase activity"/>
    <property type="evidence" value="ECO:0007669"/>
    <property type="project" value="UniProtKB-EC"/>
</dbReference>
<dbReference type="InterPro" id="IPR013658">
    <property type="entry name" value="SGL"/>
</dbReference>
<dbReference type="PANTHER" id="PTHR10907">
    <property type="entry name" value="REGUCALCIN"/>
    <property type="match status" value="1"/>
</dbReference>
<organism evidence="6 8">
    <name type="scientific">Legionella quateirensis</name>
    <dbReference type="NCBI Taxonomy" id="45072"/>
    <lineage>
        <taxon>Bacteria</taxon>
        <taxon>Pseudomonadati</taxon>
        <taxon>Pseudomonadota</taxon>
        <taxon>Gammaproteobacteria</taxon>
        <taxon>Legionellales</taxon>
        <taxon>Legionellaceae</taxon>
        <taxon>Legionella</taxon>
    </lineage>
</organism>
<sequence>MNIMNTFNPTVIFRSEATLGESPLWSKDKGVLYWLDCLQPAIHCFNPQTGADELIVLEQIVTSIALYSSEMVLVTVENGYAFANLLTGSLEHIANPQENQAVILNDGKCDRQGRFWSGTAAKDWLSPIGVLYQLSADLTFKSMDHGFTVSNGIGFSPDNKFLYFSDSLALTIYRYDFDLLSGAITDKKSFINIPESTGLPDGMTVDAHGFLWVAMWDGWCINRYDPQGQKVNTIKLPIPRPTSVAFGDPHLSTLYITSARMGLSEEQLQQSPLSGSLFAMKTPFRGLPEPHFICSTAF</sequence>
<evidence type="ECO:0000256" key="3">
    <source>
        <dbReference type="PIRSR" id="PIRSR605511-2"/>
    </source>
</evidence>
<dbReference type="InterPro" id="IPR011042">
    <property type="entry name" value="6-blade_b-propeller_TolB-like"/>
</dbReference>
<dbReference type="Pfam" id="PF08450">
    <property type="entry name" value="SGL"/>
    <property type="match status" value="1"/>
</dbReference>
<dbReference type="InterPro" id="IPR005511">
    <property type="entry name" value="SMP-30"/>
</dbReference>
<evidence type="ECO:0000256" key="1">
    <source>
        <dbReference type="ARBA" id="ARBA00008853"/>
    </source>
</evidence>
<dbReference type="SUPFAM" id="SSF63829">
    <property type="entry name" value="Calcium-dependent phosphotriesterase"/>
    <property type="match status" value="1"/>
</dbReference>
<reference evidence="5 7" key="1">
    <citation type="submission" date="2015-11" db="EMBL/GenBank/DDBJ databases">
        <title>Genomic analysis of 38 Legionella species identifies large and diverse effector repertoires.</title>
        <authorList>
            <person name="Burstein D."/>
            <person name="Amaro F."/>
            <person name="Zusman T."/>
            <person name="Lifshitz Z."/>
            <person name="Cohen O."/>
            <person name="Gilbert J.A."/>
            <person name="Pupko T."/>
            <person name="Shuman H.A."/>
            <person name="Segal G."/>
        </authorList>
    </citation>
    <scope>NUCLEOTIDE SEQUENCE [LARGE SCALE GENOMIC DNA]</scope>
    <source>
        <strain evidence="5 7">ATCC 49507</strain>
    </source>
</reference>
<dbReference type="Proteomes" id="UP000254230">
    <property type="component" value="Unassembled WGS sequence"/>
</dbReference>
<accession>A0A378KRQ8</accession>
<feature type="binding site" evidence="3">
    <location>
        <position position="105"/>
    </location>
    <ligand>
        <name>substrate</name>
    </ligand>
</feature>
<name>A0A378KRQ8_9GAMM</name>
<comment type="cofactor">
    <cofactor evidence="3">
        <name>Zn(2+)</name>
        <dbReference type="ChEBI" id="CHEBI:29105"/>
    </cofactor>
    <text evidence="3">Binds 1 divalent metal cation per subunit.</text>
</comment>
<dbReference type="GO" id="GO:0004341">
    <property type="term" value="F:gluconolactonase activity"/>
    <property type="evidence" value="ECO:0007669"/>
    <property type="project" value="TreeGrafter"/>
</dbReference>
<keyword evidence="3" id="KW-0479">Metal-binding</keyword>
<evidence type="ECO:0000313" key="8">
    <source>
        <dbReference type="Proteomes" id="UP000254230"/>
    </source>
</evidence>